<sequence>MARALLEQLWTQAGADVDFCQRLQFTGSDIQLPSTFAVGTLASASIAAQALAAQQLWETRGGVEQQIRVDQRHALAMFRSERYLRIDGQVPEDTWSPLTGYYPTGDGRWIQLHTNFPHHSAGVLQILDSAATREAVAAAILRWKAEELEAVLAQAGMCAAMIRTEQEWAQHPQAQAIAALPVVEIRRIGDAPVQRLPSATRPLLGIRVLDLSRVIAAPVAARTLAQHGADVLAVGAAHLPEIPLLVMDTGRGKLNTRIDLRSTPGLQQMAQLMQHADVFLQAYRPGALAQFGLDAETLAARYPGIVVVGLSAYGQQGPWSHRRGFDSLVQSASGIADTEGQAAPLSGPGKLPCQALDHATGYLAAFATMIALQRRATEGGSWQVRVSLAQTGQLLQSLPRQTLNTQDAELSAAEIAAYSEITTSGFGQMQAIRPVEHMPACQPYFFLPAMPRGTHLPKWGQGI</sequence>
<comment type="caution">
    <text evidence="1">The sequence shown here is derived from an EMBL/GenBank/DDBJ whole genome shotgun (WGS) entry which is preliminary data.</text>
</comment>
<dbReference type="InterPro" id="IPR044855">
    <property type="entry name" value="CoA-Trfase_III_dom3_sf"/>
</dbReference>
<dbReference type="InterPro" id="IPR003673">
    <property type="entry name" value="CoA-Trfase_fam_III"/>
</dbReference>
<dbReference type="Gene3D" id="3.30.1540.10">
    <property type="entry name" value="formyl-coa transferase, domain 3"/>
    <property type="match status" value="1"/>
</dbReference>
<dbReference type="Proteomes" id="UP000654304">
    <property type="component" value="Unassembled WGS sequence"/>
</dbReference>
<gene>
    <name evidence="1" type="ORF">H8K43_10745</name>
</gene>
<evidence type="ECO:0000313" key="1">
    <source>
        <dbReference type="EMBL" id="MBC3932153.1"/>
    </source>
</evidence>
<proteinExistence type="predicted"/>
<dbReference type="PANTHER" id="PTHR48228:SF4">
    <property type="entry name" value="BLR3030 PROTEIN"/>
    <property type="match status" value="1"/>
</dbReference>
<dbReference type="PANTHER" id="PTHR48228">
    <property type="entry name" value="SUCCINYL-COA--D-CITRAMALATE COA-TRANSFERASE"/>
    <property type="match status" value="1"/>
</dbReference>
<dbReference type="Pfam" id="PF02515">
    <property type="entry name" value="CoA_transf_3"/>
    <property type="match status" value="2"/>
</dbReference>
<protein>
    <submittedName>
        <fullName evidence="1">CoA transferase</fullName>
    </submittedName>
</protein>
<dbReference type="RefSeq" id="WP_186903838.1">
    <property type="nucleotide sequence ID" value="NZ_JACOGD010000005.1"/>
</dbReference>
<name>A0ABR7A5K0_9BURK</name>
<evidence type="ECO:0000313" key="2">
    <source>
        <dbReference type="Proteomes" id="UP000654304"/>
    </source>
</evidence>
<keyword evidence="1" id="KW-0808">Transferase</keyword>
<keyword evidence="2" id="KW-1185">Reference proteome</keyword>
<dbReference type="GO" id="GO:0016740">
    <property type="term" value="F:transferase activity"/>
    <property type="evidence" value="ECO:0007669"/>
    <property type="project" value="UniProtKB-KW"/>
</dbReference>
<accession>A0ABR7A5K0</accession>
<dbReference type="InterPro" id="IPR023606">
    <property type="entry name" value="CoA-Trfase_III_dom_1_sf"/>
</dbReference>
<dbReference type="Gene3D" id="3.40.50.10540">
    <property type="entry name" value="Crotonobetainyl-coa:carnitine coa-transferase, domain 1"/>
    <property type="match status" value="2"/>
</dbReference>
<dbReference type="EMBL" id="JACOGD010000005">
    <property type="protein sequence ID" value="MBC3932153.1"/>
    <property type="molecule type" value="Genomic_DNA"/>
</dbReference>
<organism evidence="1 2">
    <name type="scientific">Undibacterium curvum</name>
    <dbReference type="NCBI Taxonomy" id="2762294"/>
    <lineage>
        <taxon>Bacteria</taxon>
        <taxon>Pseudomonadati</taxon>
        <taxon>Pseudomonadota</taxon>
        <taxon>Betaproteobacteria</taxon>
        <taxon>Burkholderiales</taxon>
        <taxon>Oxalobacteraceae</taxon>
        <taxon>Undibacterium</taxon>
    </lineage>
</organism>
<reference evidence="1 2" key="1">
    <citation type="submission" date="2020-08" db="EMBL/GenBank/DDBJ databases">
        <title>Novel species isolated from subtropical streams in China.</title>
        <authorList>
            <person name="Lu H."/>
        </authorList>
    </citation>
    <scope>NUCLEOTIDE SEQUENCE [LARGE SCALE GENOMIC DNA]</scope>
    <source>
        <strain evidence="1 2">CY22W</strain>
    </source>
</reference>
<dbReference type="SUPFAM" id="SSF89796">
    <property type="entry name" value="CoA-transferase family III (CaiB/BaiF)"/>
    <property type="match status" value="2"/>
</dbReference>
<dbReference type="InterPro" id="IPR050509">
    <property type="entry name" value="CoA-transferase_III"/>
</dbReference>